<dbReference type="AlphaFoldDB" id="A0A3B4ZUH8"/>
<name>A0A3B4ZUH8_9TELE</name>
<organism evidence="1">
    <name type="scientific">Stegastes partitus</name>
    <name type="common">bicolor damselfish</name>
    <dbReference type="NCBI Taxonomy" id="144197"/>
    <lineage>
        <taxon>Eukaryota</taxon>
        <taxon>Metazoa</taxon>
        <taxon>Chordata</taxon>
        <taxon>Craniata</taxon>
        <taxon>Vertebrata</taxon>
        <taxon>Euteleostomi</taxon>
        <taxon>Actinopterygii</taxon>
        <taxon>Neopterygii</taxon>
        <taxon>Teleostei</taxon>
        <taxon>Neoteleostei</taxon>
        <taxon>Acanthomorphata</taxon>
        <taxon>Ovalentaria</taxon>
        <taxon>Pomacentridae</taxon>
        <taxon>Stegastes</taxon>
    </lineage>
</organism>
<dbReference type="PANTHER" id="PTHR46880:SF5">
    <property type="entry name" value="DUF4371 DOMAIN-CONTAINING PROTEIN"/>
    <property type="match status" value="1"/>
</dbReference>
<protein>
    <submittedName>
        <fullName evidence="1">Si:dkeyp-19e1.4</fullName>
    </submittedName>
</protein>
<dbReference type="Ensembl" id="ENSSPAT00000005462.1">
    <property type="protein sequence ID" value="ENSSPAP00000005357.1"/>
    <property type="gene ID" value="ENSSPAG00000004154.1"/>
</dbReference>
<reference evidence="1" key="1">
    <citation type="submission" date="2023-09" db="UniProtKB">
        <authorList>
            <consortium name="Ensembl"/>
        </authorList>
    </citation>
    <scope>IDENTIFICATION</scope>
</reference>
<dbReference type="STRING" id="144197.ENSSPAP00000005357"/>
<accession>A0A3B4ZUH8</accession>
<dbReference type="GeneTree" id="ENSGT00940000165561"/>
<dbReference type="PANTHER" id="PTHR46880">
    <property type="entry name" value="RAS-ASSOCIATING DOMAIN-CONTAINING PROTEIN"/>
    <property type="match status" value="1"/>
</dbReference>
<evidence type="ECO:0000313" key="1">
    <source>
        <dbReference type="Ensembl" id="ENSSPAP00000005357.1"/>
    </source>
</evidence>
<proteinExistence type="predicted"/>
<sequence>MPHLELAMLSVQRKIPMVDHVYNLLNMVWKTYHYSSKSMRELRALGEELGVRVNVPGSVSGTRWLAHVNRALQTLLRPGGKDRNLQNPGQFTAVYFHMEHLTASSTNTDIAGRARKKMMEDGAFVGFFHFLADLFEAISKFSLLLQRNDVILPQAVNGIQNLIATVEAMSVRCKPGGRLAELLADLQSQRRQQESDGEAHPLYKYQ</sequence>